<keyword evidence="1" id="KW-0694">RNA-binding</keyword>
<gene>
    <name evidence="3" type="ORF">CORT_0D06980</name>
</gene>
<dbReference type="InterPro" id="IPR012677">
    <property type="entry name" value="Nucleotide-bd_a/b_plait_sf"/>
</dbReference>
<sequence>MIRTKKTSSVDNQYITTQFLDKMSLSYNFPIVSAKNVSFAASPTQIFETFAPFGHIYQIRHNPQEKGQYFVIYHDLQSAQLAAKELNGVNLEGRYLVTSIYGVDKTKTQ</sequence>
<keyword evidence="4" id="KW-1185">Reference proteome</keyword>
<dbReference type="GeneID" id="14540672"/>
<dbReference type="SMART" id="SM00360">
    <property type="entry name" value="RRM"/>
    <property type="match status" value="1"/>
</dbReference>
<proteinExistence type="predicted"/>
<organism evidence="3 4">
    <name type="scientific">Candida orthopsilosis (strain 90-125)</name>
    <name type="common">Yeast</name>
    <dbReference type="NCBI Taxonomy" id="1136231"/>
    <lineage>
        <taxon>Eukaryota</taxon>
        <taxon>Fungi</taxon>
        <taxon>Dikarya</taxon>
        <taxon>Ascomycota</taxon>
        <taxon>Saccharomycotina</taxon>
        <taxon>Pichiomycetes</taxon>
        <taxon>Debaryomycetaceae</taxon>
        <taxon>Candida/Lodderomyces clade</taxon>
        <taxon>Candida</taxon>
    </lineage>
</organism>
<dbReference type="OrthoDB" id="275748at2759"/>
<dbReference type="GO" id="GO:0003723">
    <property type="term" value="F:RNA binding"/>
    <property type="evidence" value="ECO:0007669"/>
    <property type="project" value="UniProtKB-UniRule"/>
</dbReference>
<evidence type="ECO:0000259" key="2">
    <source>
        <dbReference type="PROSITE" id="PS50102"/>
    </source>
</evidence>
<dbReference type="Proteomes" id="UP000005018">
    <property type="component" value="Chromosome 4"/>
</dbReference>
<dbReference type="PROSITE" id="PS50102">
    <property type="entry name" value="RRM"/>
    <property type="match status" value="1"/>
</dbReference>
<evidence type="ECO:0000313" key="4">
    <source>
        <dbReference type="Proteomes" id="UP000005018"/>
    </source>
</evidence>
<dbReference type="Pfam" id="PF00076">
    <property type="entry name" value="RRM_1"/>
    <property type="match status" value="1"/>
</dbReference>
<dbReference type="SUPFAM" id="SSF54928">
    <property type="entry name" value="RNA-binding domain, RBD"/>
    <property type="match status" value="1"/>
</dbReference>
<dbReference type="HOGENOM" id="CLU_2183621_0_0_1"/>
<evidence type="ECO:0000256" key="1">
    <source>
        <dbReference type="PROSITE-ProRule" id="PRU00176"/>
    </source>
</evidence>
<dbReference type="KEGG" id="cot:CORT_0D06980"/>
<dbReference type="Gene3D" id="3.30.70.330">
    <property type="match status" value="1"/>
</dbReference>
<dbReference type="InterPro" id="IPR035979">
    <property type="entry name" value="RBD_domain_sf"/>
</dbReference>
<feature type="domain" description="RRM" evidence="2">
    <location>
        <begin position="30"/>
        <end position="96"/>
    </location>
</feature>
<reference evidence="3 4" key="1">
    <citation type="journal article" date="2012" name="PLoS ONE">
        <title>Sequence and analysis of the genome of the pathogenic yeast Candida orthopsilosis.</title>
        <authorList>
            <person name="Riccombeni A."/>
            <person name="Vidanes G."/>
            <person name="Proux-Wera E."/>
            <person name="Wolfe K.H."/>
            <person name="Butler G."/>
        </authorList>
    </citation>
    <scope>NUCLEOTIDE SEQUENCE [LARGE SCALE GENOMIC DNA]</scope>
    <source>
        <strain evidence="3 4">Co 90-125</strain>
    </source>
</reference>
<dbReference type="EMBL" id="HE681722">
    <property type="protein sequence ID" value="CCG23531.1"/>
    <property type="molecule type" value="Genomic_DNA"/>
</dbReference>
<accession>H8X5S3</accession>
<name>H8X5S3_CANO9</name>
<dbReference type="AlphaFoldDB" id="H8X5S3"/>
<protein>
    <recommendedName>
        <fullName evidence="2">RRM domain-containing protein</fullName>
    </recommendedName>
</protein>
<dbReference type="InterPro" id="IPR000504">
    <property type="entry name" value="RRM_dom"/>
</dbReference>
<dbReference type="RefSeq" id="XP_003869664.1">
    <property type="nucleotide sequence ID" value="XM_003869615.1"/>
</dbReference>
<evidence type="ECO:0000313" key="3">
    <source>
        <dbReference type="EMBL" id="CCG23531.1"/>
    </source>
</evidence>